<evidence type="ECO:0000313" key="4">
    <source>
        <dbReference type="Proteomes" id="UP000431401"/>
    </source>
</evidence>
<dbReference type="SUPFAM" id="SSF52540">
    <property type="entry name" value="P-loop containing nucleoside triphosphate hydrolases"/>
    <property type="match status" value="1"/>
</dbReference>
<dbReference type="Proteomes" id="UP000431401">
    <property type="component" value="Unassembled WGS sequence"/>
</dbReference>
<feature type="region of interest" description="Disordered" evidence="2">
    <location>
        <begin position="1"/>
        <end position="176"/>
    </location>
</feature>
<dbReference type="Pfam" id="PF03308">
    <property type="entry name" value="MeaB"/>
    <property type="match status" value="1"/>
</dbReference>
<feature type="compositionally biased region" description="Basic and acidic residues" evidence="2">
    <location>
        <begin position="56"/>
        <end position="65"/>
    </location>
</feature>
<sequence>MSADTPPGPAGHPGHPTARDRATAADPTGSGPAAAPRAQPEHTGATGTAAMNSGDGPERVGEPEKVAGPVDSARRPQSPPIPGEVAGPVSADRDSVRGSASGVSAGPVDRGPGVSAGPVDRGPGVSAGPVDPGPGAGPVAGPDTHGSVADSGRVPDAIPAAGAGTAGIRSDWTPAGHPRLGSVAGVGSAAPRAAGARAAGRRAIDVDALAEGVRKGERPALARAITLVESTRGDHREQAQQLLLRVLPDPGGAESNRVGITGVPGVGKSTFIDGLGMYLIGQGHKVAVLAVDPSSTRTGGSILGDKTRMARLSVERDAFIRPSPTAGTLGGVAKATRETVVLLEAAGYDVILIETVGVGQSEVTVANMVDVFCFLTLARTGDQLQGIKKGVLELADLVAVNKADGRHEIEAKAAARELQGAMRLIHPRESLWRPPVLTMSGLNGTGLDTFWDTVLQHRRVLTEAGEFTEKRRRQQVDWTWTMVHDQLLRRLADNPNVKAVRARVEQQVRTGSLTPALAAEEILRTFDN</sequence>
<comment type="caution">
    <text evidence="3">The sequence shown here is derived from an EMBL/GenBank/DDBJ whole genome shotgun (WGS) entry which is preliminary data.</text>
</comment>
<dbReference type="AlphaFoldDB" id="A0A7K0DXX0"/>
<gene>
    <name evidence="3" type="ORF">NRB56_60000</name>
</gene>
<name>A0A7K0DXX0_9NOCA</name>
<evidence type="ECO:0000256" key="2">
    <source>
        <dbReference type="SAM" id="MobiDB-lite"/>
    </source>
</evidence>
<feature type="compositionally biased region" description="Low complexity" evidence="2">
    <location>
        <begin position="97"/>
        <end position="109"/>
    </location>
</feature>
<evidence type="ECO:0000313" key="3">
    <source>
        <dbReference type="EMBL" id="MQY30398.1"/>
    </source>
</evidence>
<dbReference type="Gene3D" id="3.40.50.300">
    <property type="entry name" value="P-loop containing nucleotide triphosphate hydrolases"/>
    <property type="match status" value="1"/>
</dbReference>
<organism evidence="3 4">
    <name type="scientific">Nocardia aurantia</name>
    <dbReference type="NCBI Taxonomy" id="2585199"/>
    <lineage>
        <taxon>Bacteria</taxon>
        <taxon>Bacillati</taxon>
        <taxon>Actinomycetota</taxon>
        <taxon>Actinomycetes</taxon>
        <taxon>Mycobacteriales</taxon>
        <taxon>Nocardiaceae</taxon>
        <taxon>Nocardia</taxon>
    </lineage>
</organism>
<dbReference type="NCBIfam" id="TIGR00750">
    <property type="entry name" value="lao"/>
    <property type="match status" value="1"/>
</dbReference>
<protein>
    <recommendedName>
        <fullName evidence="5">Methylmalonyl Co-A mutase-associated GTPase MeaB</fullName>
    </recommendedName>
</protein>
<dbReference type="EMBL" id="WEGI01000014">
    <property type="protein sequence ID" value="MQY30398.1"/>
    <property type="molecule type" value="Genomic_DNA"/>
</dbReference>
<keyword evidence="4" id="KW-1185">Reference proteome</keyword>
<comment type="similarity">
    <text evidence="1">Belongs to the SIMIBI class G3E GTPase family. ArgK/MeaB subfamily.</text>
</comment>
<dbReference type="GO" id="GO:0005525">
    <property type="term" value="F:GTP binding"/>
    <property type="evidence" value="ECO:0007669"/>
    <property type="project" value="InterPro"/>
</dbReference>
<proteinExistence type="inferred from homology"/>
<dbReference type="CDD" id="cd03114">
    <property type="entry name" value="MMAA-like"/>
    <property type="match status" value="1"/>
</dbReference>
<reference evidence="3 4" key="1">
    <citation type="submission" date="2019-10" db="EMBL/GenBank/DDBJ databases">
        <title>Nocardia macrotermitis sp. nov. and Nocardia aurantia sp. nov., isolated from the gut of fungus growing-termite Macrotermes natalensis.</title>
        <authorList>
            <person name="Benndorf R."/>
            <person name="Schwitalla J."/>
            <person name="Martin K."/>
            <person name="De Beer W."/>
            <person name="Kaster A.-K."/>
            <person name="Vollmers J."/>
            <person name="Poulsen M."/>
            <person name="Beemelmanns C."/>
        </authorList>
    </citation>
    <scope>NUCLEOTIDE SEQUENCE [LARGE SCALE GENOMIC DNA]</scope>
    <source>
        <strain evidence="3 4">RB56</strain>
    </source>
</reference>
<dbReference type="InterPro" id="IPR027417">
    <property type="entry name" value="P-loop_NTPase"/>
</dbReference>
<dbReference type="PANTHER" id="PTHR23408:SF3">
    <property type="entry name" value="METHYLMALONIC ACIDURIA TYPE A PROTEIN, MITOCHONDRIAL"/>
    <property type="match status" value="1"/>
</dbReference>
<dbReference type="InterPro" id="IPR005129">
    <property type="entry name" value="GTPase_ArgK"/>
</dbReference>
<feature type="compositionally biased region" description="Pro residues" evidence="2">
    <location>
        <begin position="1"/>
        <end position="10"/>
    </location>
</feature>
<evidence type="ECO:0000256" key="1">
    <source>
        <dbReference type="ARBA" id="ARBA00009625"/>
    </source>
</evidence>
<dbReference type="Gene3D" id="1.20.5.170">
    <property type="match status" value="1"/>
</dbReference>
<dbReference type="NCBIfam" id="NF006958">
    <property type="entry name" value="PRK09435.1"/>
    <property type="match status" value="1"/>
</dbReference>
<accession>A0A7K0DXX0</accession>
<dbReference type="Gene3D" id="1.10.287.130">
    <property type="match status" value="1"/>
</dbReference>
<dbReference type="GO" id="GO:0005737">
    <property type="term" value="C:cytoplasm"/>
    <property type="evidence" value="ECO:0007669"/>
    <property type="project" value="TreeGrafter"/>
</dbReference>
<dbReference type="PANTHER" id="PTHR23408">
    <property type="entry name" value="METHYLMALONYL-COA MUTASE"/>
    <property type="match status" value="1"/>
</dbReference>
<evidence type="ECO:0008006" key="5">
    <source>
        <dbReference type="Google" id="ProtNLM"/>
    </source>
</evidence>
<dbReference type="GO" id="GO:0003924">
    <property type="term" value="F:GTPase activity"/>
    <property type="evidence" value="ECO:0007669"/>
    <property type="project" value="InterPro"/>
</dbReference>